<protein>
    <submittedName>
        <fullName evidence="2">Germin-like protein 9-3</fullName>
    </submittedName>
</protein>
<feature type="signal peptide" evidence="1">
    <location>
        <begin position="1"/>
        <end position="26"/>
    </location>
</feature>
<dbReference type="Gramene" id="OMO91779">
    <property type="protein sequence ID" value="OMO91779"/>
    <property type="gene ID" value="CCACVL1_07029"/>
</dbReference>
<name>A0A1R3JAB9_COCAP</name>
<dbReference type="EMBL" id="AWWV01008279">
    <property type="protein sequence ID" value="OMO91779.1"/>
    <property type="molecule type" value="Genomic_DNA"/>
</dbReference>
<gene>
    <name evidence="2" type="ORF">CCACVL1_07029</name>
</gene>
<comment type="caution">
    <text evidence="2">The sequence shown here is derived from an EMBL/GenBank/DDBJ whole genome shotgun (WGS) entry which is preliminary data.</text>
</comment>
<reference evidence="2 3" key="1">
    <citation type="submission" date="2013-09" db="EMBL/GenBank/DDBJ databases">
        <title>Corchorus capsularis genome sequencing.</title>
        <authorList>
            <person name="Alam M."/>
            <person name="Haque M.S."/>
            <person name="Islam M.S."/>
            <person name="Emdad E.M."/>
            <person name="Islam M.M."/>
            <person name="Ahmed B."/>
            <person name="Halim A."/>
            <person name="Hossen Q.M.M."/>
            <person name="Hossain M.Z."/>
            <person name="Ahmed R."/>
            <person name="Khan M.M."/>
            <person name="Islam R."/>
            <person name="Rashid M.M."/>
            <person name="Khan S.A."/>
            <person name="Rahman M.S."/>
            <person name="Alam M."/>
        </authorList>
    </citation>
    <scope>NUCLEOTIDE SEQUENCE [LARGE SCALE GENOMIC DNA]</scope>
    <source>
        <strain evidence="3">cv. CVL-1</strain>
        <tissue evidence="2">Whole seedling</tissue>
    </source>
</reference>
<dbReference type="AlphaFoldDB" id="A0A1R3JAB9"/>
<feature type="chain" id="PRO_5013091164" evidence="1">
    <location>
        <begin position="27"/>
        <end position="104"/>
    </location>
</feature>
<evidence type="ECO:0000313" key="2">
    <source>
        <dbReference type="EMBL" id="OMO91779.1"/>
    </source>
</evidence>
<dbReference type="Proteomes" id="UP000188268">
    <property type="component" value="Unassembled WGS sequence"/>
</dbReference>
<sequence>MASRISTLKFFSLLLSSFAIIQITLAVDPDITSDFLVPPDMKNVDGNFLTFSGLGNLDGSPTNFTVTKASMTLFATDIDDDILAKSFKTDVATIRALKSGLASK</sequence>
<evidence type="ECO:0000313" key="3">
    <source>
        <dbReference type="Proteomes" id="UP000188268"/>
    </source>
</evidence>
<proteinExistence type="predicted"/>
<keyword evidence="3" id="KW-1185">Reference proteome</keyword>
<keyword evidence="1" id="KW-0732">Signal</keyword>
<organism evidence="2 3">
    <name type="scientific">Corchorus capsularis</name>
    <name type="common">Jute</name>
    <dbReference type="NCBI Taxonomy" id="210143"/>
    <lineage>
        <taxon>Eukaryota</taxon>
        <taxon>Viridiplantae</taxon>
        <taxon>Streptophyta</taxon>
        <taxon>Embryophyta</taxon>
        <taxon>Tracheophyta</taxon>
        <taxon>Spermatophyta</taxon>
        <taxon>Magnoliopsida</taxon>
        <taxon>eudicotyledons</taxon>
        <taxon>Gunneridae</taxon>
        <taxon>Pentapetalae</taxon>
        <taxon>rosids</taxon>
        <taxon>malvids</taxon>
        <taxon>Malvales</taxon>
        <taxon>Malvaceae</taxon>
        <taxon>Grewioideae</taxon>
        <taxon>Apeibeae</taxon>
        <taxon>Corchorus</taxon>
    </lineage>
</organism>
<dbReference type="OMA" id="DTIDGNF"/>
<evidence type="ECO:0000256" key="1">
    <source>
        <dbReference type="SAM" id="SignalP"/>
    </source>
</evidence>
<accession>A0A1R3JAB9</accession>